<dbReference type="PATRIC" id="fig|1423810.4.peg.1546"/>
<sequence>MLGILLLLCFAGLVLGVMTKAPWLDSFDNSASALFTRSINPVNTFIFKIVAFFGSPATVIGLTILGCCWLWFKKDLVISLWVGGLQLVGSAFAEIIKQLVGRSRPLHQLVPDSGYSFPSGHTFCTTVLVITLLILCLPQIKDQENQLIAIVIGVVWIGMVAASRVYLRDHYASDVIASLLLAGGYLLIIAPYAEAVQSKLRSILPERILKPWTPKN</sequence>
<keyword evidence="1" id="KW-1133">Transmembrane helix</keyword>
<dbReference type="PANTHER" id="PTHR14969">
    <property type="entry name" value="SPHINGOSINE-1-PHOSPHATE PHOSPHOHYDROLASE"/>
    <property type="match status" value="1"/>
</dbReference>
<dbReference type="STRING" id="1423810.FD19_GL001504"/>
<proteinExistence type="predicted"/>
<protein>
    <submittedName>
        <fullName evidence="3">Phosphatidic acid phosphatase</fullName>
    </submittedName>
</protein>
<dbReference type="Gene3D" id="1.20.144.10">
    <property type="entry name" value="Phosphatidic acid phosphatase type 2/haloperoxidase"/>
    <property type="match status" value="2"/>
</dbReference>
<dbReference type="Pfam" id="PF01569">
    <property type="entry name" value="PAP2"/>
    <property type="match status" value="1"/>
</dbReference>
<dbReference type="SMART" id="SM00014">
    <property type="entry name" value="acidPPc"/>
    <property type="match status" value="1"/>
</dbReference>
<organism evidence="3 4">
    <name type="scientific">Lacticaseibacillus thailandensis DSM 22698 = JCM 13996</name>
    <dbReference type="NCBI Taxonomy" id="1423810"/>
    <lineage>
        <taxon>Bacteria</taxon>
        <taxon>Bacillati</taxon>
        <taxon>Bacillota</taxon>
        <taxon>Bacilli</taxon>
        <taxon>Lactobacillales</taxon>
        <taxon>Lactobacillaceae</taxon>
        <taxon>Lacticaseibacillus</taxon>
    </lineage>
</organism>
<feature type="transmembrane region" description="Helical" evidence="1">
    <location>
        <begin position="49"/>
        <end position="72"/>
    </location>
</feature>
<feature type="transmembrane region" description="Helical" evidence="1">
    <location>
        <begin position="79"/>
        <end position="100"/>
    </location>
</feature>
<keyword evidence="4" id="KW-1185">Reference proteome</keyword>
<feature type="transmembrane region" description="Helical" evidence="1">
    <location>
        <begin position="147"/>
        <end position="167"/>
    </location>
</feature>
<feature type="transmembrane region" description="Helical" evidence="1">
    <location>
        <begin position="173"/>
        <end position="193"/>
    </location>
</feature>
<dbReference type="InterPro" id="IPR036938">
    <property type="entry name" value="PAP2/HPO_sf"/>
</dbReference>
<keyword evidence="1" id="KW-0472">Membrane</keyword>
<dbReference type="AlphaFoldDB" id="A0A0R2CF01"/>
<gene>
    <name evidence="3" type="ORF">FD19_GL001504</name>
</gene>
<dbReference type="InterPro" id="IPR000326">
    <property type="entry name" value="PAP2/HPO"/>
</dbReference>
<evidence type="ECO:0000313" key="3">
    <source>
        <dbReference type="EMBL" id="KRM86923.1"/>
    </source>
</evidence>
<reference evidence="3 4" key="1">
    <citation type="journal article" date="2015" name="Genome Announc.">
        <title>Expanding the biotechnology potential of lactobacilli through comparative genomics of 213 strains and associated genera.</title>
        <authorList>
            <person name="Sun Z."/>
            <person name="Harris H.M."/>
            <person name="McCann A."/>
            <person name="Guo C."/>
            <person name="Argimon S."/>
            <person name="Zhang W."/>
            <person name="Yang X."/>
            <person name="Jeffery I.B."/>
            <person name="Cooney J.C."/>
            <person name="Kagawa T.F."/>
            <person name="Liu W."/>
            <person name="Song Y."/>
            <person name="Salvetti E."/>
            <person name="Wrobel A."/>
            <person name="Rasinkangas P."/>
            <person name="Parkhill J."/>
            <person name="Rea M.C."/>
            <person name="O'Sullivan O."/>
            <person name="Ritari J."/>
            <person name="Douillard F.P."/>
            <person name="Paul Ross R."/>
            <person name="Yang R."/>
            <person name="Briner A.E."/>
            <person name="Felis G.E."/>
            <person name="de Vos W.M."/>
            <person name="Barrangou R."/>
            <person name="Klaenhammer T.R."/>
            <person name="Caufield P.W."/>
            <person name="Cui Y."/>
            <person name="Zhang H."/>
            <person name="O'Toole P.W."/>
        </authorList>
    </citation>
    <scope>NUCLEOTIDE SEQUENCE [LARGE SCALE GENOMIC DNA]</scope>
    <source>
        <strain evidence="3 4">DSM 22698</strain>
    </source>
</reference>
<dbReference type="Proteomes" id="UP000051789">
    <property type="component" value="Unassembled WGS sequence"/>
</dbReference>
<feature type="domain" description="Phosphatidic acid phosphatase type 2/haloperoxidase" evidence="2">
    <location>
        <begin position="76"/>
        <end position="190"/>
    </location>
</feature>
<dbReference type="CDD" id="cd03392">
    <property type="entry name" value="PAP2_like_2"/>
    <property type="match status" value="1"/>
</dbReference>
<accession>A0A0R2CF01</accession>
<feature type="transmembrane region" description="Helical" evidence="1">
    <location>
        <begin position="120"/>
        <end position="140"/>
    </location>
</feature>
<dbReference type="SUPFAM" id="SSF48317">
    <property type="entry name" value="Acid phosphatase/Vanadium-dependent haloperoxidase"/>
    <property type="match status" value="1"/>
</dbReference>
<evidence type="ECO:0000256" key="1">
    <source>
        <dbReference type="SAM" id="Phobius"/>
    </source>
</evidence>
<evidence type="ECO:0000313" key="4">
    <source>
        <dbReference type="Proteomes" id="UP000051789"/>
    </source>
</evidence>
<comment type="caution">
    <text evidence="3">The sequence shown here is derived from an EMBL/GenBank/DDBJ whole genome shotgun (WGS) entry which is preliminary data.</text>
</comment>
<dbReference type="EMBL" id="AYZK01000004">
    <property type="protein sequence ID" value="KRM86923.1"/>
    <property type="molecule type" value="Genomic_DNA"/>
</dbReference>
<evidence type="ECO:0000259" key="2">
    <source>
        <dbReference type="SMART" id="SM00014"/>
    </source>
</evidence>
<name>A0A0R2CF01_9LACO</name>
<dbReference type="PANTHER" id="PTHR14969:SF13">
    <property type="entry name" value="AT30094P"/>
    <property type="match status" value="1"/>
</dbReference>
<keyword evidence="1" id="KW-0812">Transmembrane</keyword>